<gene>
    <name evidence="3" type="ORF">J2Z40_001808</name>
</gene>
<keyword evidence="4" id="KW-1185">Reference proteome</keyword>
<dbReference type="InterPro" id="IPR025673">
    <property type="entry name" value="PCYCGC"/>
</dbReference>
<reference evidence="3 4" key="1">
    <citation type="submission" date="2021-03" db="EMBL/GenBank/DDBJ databases">
        <title>Genomic Encyclopedia of Type Strains, Phase IV (KMG-IV): sequencing the most valuable type-strain genomes for metagenomic binning, comparative biology and taxonomic classification.</title>
        <authorList>
            <person name="Goeker M."/>
        </authorList>
    </citation>
    <scope>NUCLEOTIDE SEQUENCE [LARGE SCALE GENOMIC DNA]</scope>
    <source>
        <strain evidence="3 4">DSM 26675</strain>
    </source>
</reference>
<feature type="region of interest" description="Disordered" evidence="1">
    <location>
        <begin position="28"/>
        <end position="59"/>
    </location>
</feature>
<evidence type="ECO:0000256" key="2">
    <source>
        <dbReference type="SAM" id="SignalP"/>
    </source>
</evidence>
<evidence type="ECO:0008006" key="5">
    <source>
        <dbReference type="Google" id="ProtNLM"/>
    </source>
</evidence>
<name>A0ABS4REB6_9BACI</name>
<protein>
    <recommendedName>
        <fullName evidence="5">Lipoprotein</fullName>
    </recommendedName>
</protein>
<dbReference type="EMBL" id="JAGIKZ010000008">
    <property type="protein sequence ID" value="MBP2241246.1"/>
    <property type="molecule type" value="Genomic_DNA"/>
</dbReference>
<dbReference type="Proteomes" id="UP001519293">
    <property type="component" value="Unassembled WGS sequence"/>
</dbReference>
<keyword evidence="2" id="KW-0732">Signal</keyword>
<sequence>MKKNIFAYFLSITAILFVLSACSSSQEESTHSDSENEHSFHAENGDLRERTPSVSEAPNFLDDKHEQIQTVYAAVGQYQELLEYIPCYCGCGDSASHKDNYDCFIFENKENGEIVWDDHGTRCGTCLDTAVDSINMYNDGKSMKEIREYIDEKYKEGYAEPTPTPFPA</sequence>
<proteinExistence type="predicted"/>
<feature type="signal peptide" evidence="2">
    <location>
        <begin position="1"/>
        <end position="25"/>
    </location>
</feature>
<dbReference type="RefSeq" id="WP_066395163.1">
    <property type="nucleotide sequence ID" value="NZ_JAGIKZ010000008.1"/>
</dbReference>
<accession>A0ABS4REB6</accession>
<dbReference type="Pfam" id="PF13798">
    <property type="entry name" value="PCYCGC"/>
    <property type="match status" value="1"/>
</dbReference>
<evidence type="ECO:0000313" key="3">
    <source>
        <dbReference type="EMBL" id="MBP2241246.1"/>
    </source>
</evidence>
<feature type="chain" id="PRO_5046386712" description="Lipoprotein" evidence="2">
    <location>
        <begin position="26"/>
        <end position="168"/>
    </location>
</feature>
<feature type="compositionally biased region" description="Basic and acidic residues" evidence="1">
    <location>
        <begin position="28"/>
        <end position="51"/>
    </location>
</feature>
<evidence type="ECO:0000256" key="1">
    <source>
        <dbReference type="SAM" id="MobiDB-lite"/>
    </source>
</evidence>
<evidence type="ECO:0000313" key="4">
    <source>
        <dbReference type="Proteomes" id="UP001519293"/>
    </source>
</evidence>
<comment type="caution">
    <text evidence="3">The sequence shown here is derived from an EMBL/GenBank/DDBJ whole genome shotgun (WGS) entry which is preliminary data.</text>
</comment>
<organism evidence="3 4">
    <name type="scientific">Cytobacillus eiseniae</name>
    <dbReference type="NCBI Taxonomy" id="762947"/>
    <lineage>
        <taxon>Bacteria</taxon>
        <taxon>Bacillati</taxon>
        <taxon>Bacillota</taxon>
        <taxon>Bacilli</taxon>
        <taxon>Bacillales</taxon>
        <taxon>Bacillaceae</taxon>
        <taxon>Cytobacillus</taxon>
    </lineage>
</organism>
<dbReference type="PROSITE" id="PS51257">
    <property type="entry name" value="PROKAR_LIPOPROTEIN"/>
    <property type="match status" value="1"/>
</dbReference>